<feature type="region of interest" description="Disordered" evidence="9">
    <location>
        <begin position="429"/>
        <end position="453"/>
    </location>
</feature>
<feature type="domain" description="FAD/NAD(P)-binding" evidence="11">
    <location>
        <begin position="7"/>
        <end position="323"/>
    </location>
</feature>
<evidence type="ECO:0000256" key="6">
    <source>
        <dbReference type="ARBA" id="ARBA00023002"/>
    </source>
</evidence>
<keyword evidence="7" id="KW-0520">NAD</keyword>
<dbReference type="InterPro" id="IPR045024">
    <property type="entry name" value="NDH-2"/>
</dbReference>
<accession>A0ABY5RRC6</accession>
<organism evidence="13 14">
    <name type="scientific">Microvirga terrae</name>
    <dbReference type="NCBI Taxonomy" id="2740529"/>
    <lineage>
        <taxon>Bacteria</taxon>
        <taxon>Pseudomonadati</taxon>
        <taxon>Pseudomonadota</taxon>
        <taxon>Alphaproteobacteria</taxon>
        <taxon>Hyphomicrobiales</taxon>
        <taxon>Methylobacteriaceae</taxon>
        <taxon>Microvirga</taxon>
    </lineage>
</organism>
<evidence type="ECO:0000313" key="13">
    <source>
        <dbReference type="EMBL" id="UVF19352.1"/>
    </source>
</evidence>
<evidence type="ECO:0000256" key="4">
    <source>
        <dbReference type="ARBA" id="ARBA00022827"/>
    </source>
</evidence>
<evidence type="ECO:0000256" key="7">
    <source>
        <dbReference type="ARBA" id="ARBA00023027"/>
    </source>
</evidence>
<feature type="transmembrane region" description="Helical" evidence="10">
    <location>
        <begin position="366"/>
        <end position="386"/>
    </location>
</feature>
<keyword evidence="3" id="KW-0285">Flavoprotein</keyword>
<evidence type="ECO:0000256" key="3">
    <source>
        <dbReference type="ARBA" id="ARBA00022630"/>
    </source>
</evidence>
<keyword evidence="10" id="KW-0812">Transmembrane</keyword>
<comment type="similarity">
    <text evidence="1">Belongs to the NADH dehydrogenase family.</text>
</comment>
<protein>
    <recommendedName>
        <fullName evidence="2">NADH:ubiquinone reductase (non-electrogenic)</fullName>
        <ecNumber evidence="2">1.6.5.9</ecNumber>
    </recommendedName>
</protein>
<dbReference type="Gene3D" id="3.50.50.100">
    <property type="match status" value="1"/>
</dbReference>
<evidence type="ECO:0000259" key="11">
    <source>
        <dbReference type="Pfam" id="PF07992"/>
    </source>
</evidence>
<proteinExistence type="inferred from homology"/>
<comment type="catalytic activity">
    <reaction evidence="8">
        <text>a quinone + NADH + H(+) = a quinol + NAD(+)</text>
        <dbReference type="Rhea" id="RHEA:46160"/>
        <dbReference type="ChEBI" id="CHEBI:15378"/>
        <dbReference type="ChEBI" id="CHEBI:24646"/>
        <dbReference type="ChEBI" id="CHEBI:57540"/>
        <dbReference type="ChEBI" id="CHEBI:57945"/>
        <dbReference type="ChEBI" id="CHEBI:132124"/>
        <dbReference type="EC" id="1.6.5.9"/>
    </reaction>
</comment>
<keyword evidence="4" id="KW-0274">FAD</keyword>
<keyword evidence="10" id="KW-1133">Transmembrane helix</keyword>
<evidence type="ECO:0000256" key="9">
    <source>
        <dbReference type="SAM" id="MobiDB-lite"/>
    </source>
</evidence>
<reference evidence="13" key="1">
    <citation type="submission" date="2022-08" db="EMBL/GenBank/DDBJ databases">
        <title>Microvirga terrae sp. nov., isolated from soil.</title>
        <authorList>
            <person name="Kim K.H."/>
            <person name="Seo Y.L."/>
            <person name="Kim J.M."/>
            <person name="Lee J.K."/>
            <person name="Han D.M."/>
            <person name="Jeon C.O."/>
        </authorList>
    </citation>
    <scope>NUCLEOTIDE SEQUENCE</scope>
    <source>
        <strain evidence="13">R24</strain>
    </source>
</reference>
<dbReference type="SUPFAM" id="SSF51905">
    <property type="entry name" value="FAD/NAD(P)-binding domain"/>
    <property type="match status" value="1"/>
</dbReference>
<evidence type="ECO:0000256" key="5">
    <source>
        <dbReference type="ARBA" id="ARBA00022946"/>
    </source>
</evidence>
<dbReference type="EMBL" id="CP102845">
    <property type="protein sequence ID" value="UVF19352.1"/>
    <property type="molecule type" value="Genomic_DNA"/>
</dbReference>
<dbReference type="InterPro" id="IPR036188">
    <property type="entry name" value="FAD/NAD-bd_sf"/>
</dbReference>
<evidence type="ECO:0000256" key="1">
    <source>
        <dbReference type="ARBA" id="ARBA00005272"/>
    </source>
</evidence>
<evidence type="ECO:0000256" key="2">
    <source>
        <dbReference type="ARBA" id="ARBA00012637"/>
    </source>
</evidence>
<evidence type="ECO:0000259" key="12">
    <source>
        <dbReference type="Pfam" id="PF22366"/>
    </source>
</evidence>
<dbReference type="Pfam" id="PF22366">
    <property type="entry name" value="NDH2_C"/>
    <property type="match status" value="1"/>
</dbReference>
<sequence>MTADRPKVVIVGAGFGGLTVAQSLARVPVDVTVIDRHNYHYFQPLLYQVATAALSPADIAWPIRGILRRQRNTTVLLANVTGIDVDACSVRAGPVDVPYDFLVLATGATHSYFGHPEWATVAPGLKQIEDATSIRRKVLLAFEHAELTDDPDEQRRLLTFVVVGGGPTGVEMAGAIAEVAHHALPAEFRRIDPHAARVILIEAGPRLLPTFPEDLSTYAHRALERMGVEVRTLARVTNCDEAGVDLEEARIEAGTVIWAAGVVASPAGAWLGVEQDRAGRVKVGPDLTVPGRPEIFVIGDTATVTDAAGKPVPGIAPAAKQMGRYVADMIAAKVESRPLPGPFRYRHQGDLATIGRKAAVVKLKSVHLTGFIGWLFWGFAHVYFLIGLRNRAVVAFSWLWNYLTYQRGARLITDGPAMQMMARDEKTRALPETAEGGARSGRDQARSGATDWR</sequence>
<evidence type="ECO:0000313" key="14">
    <source>
        <dbReference type="Proteomes" id="UP001017257"/>
    </source>
</evidence>
<keyword evidence="5" id="KW-0809">Transit peptide</keyword>
<dbReference type="InterPro" id="IPR054585">
    <property type="entry name" value="NDH2-like_C"/>
</dbReference>
<feature type="domain" description="External alternative NADH-ubiquinone oxidoreductase-like C-terminal" evidence="12">
    <location>
        <begin position="347"/>
        <end position="403"/>
    </location>
</feature>
<dbReference type="PANTHER" id="PTHR43706:SF47">
    <property type="entry name" value="EXTERNAL NADH-UBIQUINONE OXIDOREDUCTASE 1, MITOCHONDRIAL-RELATED"/>
    <property type="match status" value="1"/>
</dbReference>
<name>A0ABY5RRC6_9HYPH</name>
<evidence type="ECO:0000256" key="10">
    <source>
        <dbReference type="SAM" id="Phobius"/>
    </source>
</evidence>
<gene>
    <name evidence="13" type="ORF">HPT29_023490</name>
</gene>
<keyword evidence="6" id="KW-0560">Oxidoreductase</keyword>
<dbReference type="PRINTS" id="PR00411">
    <property type="entry name" value="PNDRDTASEI"/>
</dbReference>
<dbReference type="PANTHER" id="PTHR43706">
    <property type="entry name" value="NADH DEHYDROGENASE"/>
    <property type="match status" value="1"/>
</dbReference>
<dbReference type="PRINTS" id="PR00368">
    <property type="entry name" value="FADPNR"/>
</dbReference>
<keyword evidence="10" id="KW-0472">Membrane</keyword>
<dbReference type="RefSeq" id="WP_173949389.1">
    <property type="nucleotide sequence ID" value="NZ_CP102845.1"/>
</dbReference>
<dbReference type="EC" id="1.6.5.9" evidence="2"/>
<dbReference type="Pfam" id="PF07992">
    <property type="entry name" value="Pyr_redox_2"/>
    <property type="match status" value="1"/>
</dbReference>
<evidence type="ECO:0000256" key="8">
    <source>
        <dbReference type="ARBA" id="ARBA00047599"/>
    </source>
</evidence>
<dbReference type="Proteomes" id="UP001017257">
    <property type="component" value="Chromosome"/>
</dbReference>
<dbReference type="InterPro" id="IPR023753">
    <property type="entry name" value="FAD/NAD-binding_dom"/>
</dbReference>
<keyword evidence="14" id="KW-1185">Reference proteome</keyword>